<gene>
    <name evidence="1" type="ORF">HMPREF9233_01389</name>
</gene>
<dbReference type="Proteomes" id="UP000009888">
    <property type="component" value="Unassembled WGS sequence"/>
</dbReference>
<accession>K9F0E8</accession>
<evidence type="ECO:0000313" key="2">
    <source>
        <dbReference type="Proteomes" id="UP000009888"/>
    </source>
</evidence>
<comment type="caution">
    <text evidence="1">The sequence shown here is derived from an EMBL/GenBank/DDBJ whole genome shotgun (WGS) entry which is preliminary data.</text>
</comment>
<name>K9F0E8_9ACTO</name>
<keyword evidence="2" id="KW-1185">Reference proteome</keyword>
<dbReference type="STRING" id="202789.GCA_001457435_00720"/>
<sequence>MEVIIGFRQSTRDLNVETEASAEEIRAQIAKALEPGGILTLKTKKGGDIIAAGEAIAFVEIREAENRRVGFGL</sequence>
<dbReference type="HOGENOM" id="CLU_168842_2_1_11"/>
<evidence type="ECO:0000313" key="1">
    <source>
        <dbReference type="EMBL" id="EKU94935.1"/>
    </source>
</evidence>
<dbReference type="InterPro" id="IPR021456">
    <property type="entry name" value="DUF3107"/>
</dbReference>
<protein>
    <recommendedName>
        <fullName evidence="3">ATP-binding protein</fullName>
    </recommendedName>
</protein>
<dbReference type="PATRIC" id="fig|883066.3.peg.1454"/>
<dbReference type="EMBL" id="AGWL01000007">
    <property type="protein sequence ID" value="EKU94935.1"/>
    <property type="molecule type" value="Genomic_DNA"/>
</dbReference>
<proteinExistence type="predicted"/>
<dbReference type="Pfam" id="PF11305">
    <property type="entry name" value="DUF3107"/>
    <property type="match status" value="1"/>
</dbReference>
<evidence type="ECO:0008006" key="3">
    <source>
        <dbReference type="Google" id="ProtNLM"/>
    </source>
</evidence>
<organism evidence="1 2">
    <name type="scientific">Actinobaculum massiliense ACS-171-V-Col2</name>
    <dbReference type="NCBI Taxonomy" id="883066"/>
    <lineage>
        <taxon>Bacteria</taxon>
        <taxon>Bacillati</taxon>
        <taxon>Actinomycetota</taxon>
        <taxon>Actinomycetes</taxon>
        <taxon>Actinomycetales</taxon>
        <taxon>Actinomycetaceae</taxon>
        <taxon>Actinobaculum</taxon>
    </lineage>
</organism>
<dbReference type="RefSeq" id="WP_007001595.1">
    <property type="nucleotide sequence ID" value="NZ_JH992955.1"/>
</dbReference>
<dbReference type="AlphaFoldDB" id="K9F0E8"/>
<reference evidence="1 2" key="1">
    <citation type="submission" date="2012-09" db="EMBL/GenBank/DDBJ databases">
        <title>The Genome Sequence of Actinobaculum massiliae ACS-171-V-COL2.</title>
        <authorList>
            <consortium name="The Broad Institute Genome Sequencing Platform"/>
            <person name="Earl A."/>
            <person name="Ward D."/>
            <person name="Feldgarden M."/>
            <person name="Gevers D."/>
            <person name="Saerens B."/>
            <person name="Vaneechoutte M."/>
            <person name="Walker B."/>
            <person name="Young S.K."/>
            <person name="Zeng Q."/>
            <person name="Gargeya S."/>
            <person name="Fitzgerald M."/>
            <person name="Haas B."/>
            <person name="Abouelleil A."/>
            <person name="Alvarado L."/>
            <person name="Arachchi H.M."/>
            <person name="Berlin A."/>
            <person name="Chapman S.B."/>
            <person name="Goldberg J."/>
            <person name="Griggs A."/>
            <person name="Gujja S."/>
            <person name="Hansen M."/>
            <person name="Howarth C."/>
            <person name="Imamovic A."/>
            <person name="Larimer J."/>
            <person name="McCowen C."/>
            <person name="Montmayeur A."/>
            <person name="Murphy C."/>
            <person name="Neiman D."/>
            <person name="Pearson M."/>
            <person name="Priest M."/>
            <person name="Roberts A."/>
            <person name="Saif S."/>
            <person name="Shea T."/>
            <person name="Sisk P."/>
            <person name="Sykes S."/>
            <person name="Wortman J."/>
            <person name="Nusbaum C."/>
            <person name="Birren B."/>
        </authorList>
    </citation>
    <scope>NUCLEOTIDE SEQUENCE [LARGE SCALE GENOMIC DNA]</scope>
    <source>
        <strain evidence="2">ACS-171-V-Col2</strain>
    </source>
</reference>